<dbReference type="InterPro" id="IPR036259">
    <property type="entry name" value="MFS_trans_sf"/>
</dbReference>
<dbReference type="AlphaFoldDB" id="A0AAV0LLD1"/>
<evidence type="ECO:0000256" key="2">
    <source>
        <dbReference type="ARBA" id="ARBA00005982"/>
    </source>
</evidence>
<name>A0AAV0LLD1_9ROSI</name>
<dbReference type="Proteomes" id="UP001154282">
    <property type="component" value="Unassembled WGS sequence"/>
</dbReference>
<keyword evidence="5 6" id="KW-0472">Membrane</keyword>
<comment type="caution">
    <text evidence="7">The sequence shown here is derived from an EMBL/GenBank/DDBJ whole genome shotgun (WGS) entry which is preliminary data.</text>
</comment>
<feature type="transmembrane region" description="Helical" evidence="6">
    <location>
        <begin position="100"/>
        <end position="122"/>
    </location>
</feature>
<feature type="transmembrane region" description="Helical" evidence="6">
    <location>
        <begin position="192"/>
        <end position="213"/>
    </location>
</feature>
<feature type="transmembrane region" description="Helical" evidence="6">
    <location>
        <begin position="543"/>
        <end position="567"/>
    </location>
</feature>
<evidence type="ECO:0000256" key="1">
    <source>
        <dbReference type="ARBA" id="ARBA00004141"/>
    </source>
</evidence>
<evidence type="ECO:0000256" key="3">
    <source>
        <dbReference type="ARBA" id="ARBA00022692"/>
    </source>
</evidence>
<accession>A0AAV0LLD1</accession>
<evidence type="ECO:0000313" key="7">
    <source>
        <dbReference type="EMBL" id="CAI0434569.1"/>
    </source>
</evidence>
<evidence type="ECO:0000256" key="4">
    <source>
        <dbReference type="ARBA" id="ARBA00022989"/>
    </source>
</evidence>
<dbReference type="Gene3D" id="1.20.1250.20">
    <property type="entry name" value="MFS general substrate transporter like domains"/>
    <property type="match status" value="1"/>
</dbReference>
<sequence length="599" mass="66315">MENADENAGDDYTQDGTVSLAGRPVLRSATGGWRACSFIVGYEVFERMAYYGIATNLVVYLSKELQEGTVQSANNVTNWAGTVWILPILGAYVADAHLGRFWTFAIASAVYFSGMILLTLAVSVPGLKPPTCPNGAAECDKEVTPLQKGIFYCALYIVAVGTGGTKPNISTMGADQFDEFESKERTHKLSFFNWWMFSIFFGTLFSNTFLVYLQDHVGWSLGYGVPTAGLGISILVFFLGTPLYRHKLPVGSPFTKMAQVLVAAARKWNVALPHDPMELHELGLEEYEKLGKFCIDHTHSLRFLDKAAVRTTGSTSPWHLTPVTQVEETKQMMKMLPILATTIIPSALVAQIGTLFIKQGTTLNRSMGPHFEIPPACLAAFVTIFMLLSIIVYDRAFMPYIKRLTGNPRGITLLQRMGIGFLLQIIVMVAACLAERKRLEVAAQHNRLGRLDIVPLTIFILLPQFALMGVADCFMEVAKLEFFYDQAPQGMKSLGTSYFTSSIGLGQFLSSFLVRTVSEVTERRNGKGRGWILNNLNVSHLDYYYGLLVVLALVNFVVYLLVAKLFVYNVEGLDPKRQVMVQHHDGGDDDDGIVGIPKQ</sequence>
<protein>
    <submittedName>
        <fullName evidence="7">Uncharacterized protein</fullName>
    </submittedName>
</protein>
<keyword evidence="8" id="KW-1185">Reference proteome</keyword>
<gene>
    <name evidence="7" type="ORF">LITE_LOCUS24310</name>
</gene>
<evidence type="ECO:0000313" key="8">
    <source>
        <dbReference type="Proteomes" id="UP001154282"/>
    </source>
</evidence>
<feature type="transmembrane region" description="Helical" evidence="6">
    <location>
        <begin position="413"/>
        <end position="433"/>
    </location>
</feature>
<dbReference type="SUPFAM" id="SSF103473">
    <property type="entry name" value="MFS general substrate transporter"/>
    <property type="match status" value="1"/>
</dbReference>
<comment type="subcellular location">
    <subcellularLocation>
        <location evidence="1">Membrane</location>
        <topology evidence="1">Multi-pass membrane protein</topology>
    </subcellularLocation>
</comment>
<feature type="transmembrane region" description="Helical" evidence="6">
    <location>
        <begin position="453"/>
        <end position="475"/>
    </location>
</feature>
<comment type="similarity">
    <text evidence="2">Belongs to the major facilitator superfamily. Proton-dependent oligopeptide transporter (POT/PTR) (TC 2.A.17) family.</text>
</comment>
<keyword evidence="3 6" id="KW-0812">Transmembrane</keyword>
<feature type="transmembrane region" description="Helical" evidence="6">
    <location>
        <begin position="373"/>
        <end position="393"/>
    </location>
</feature>
<proteinExistence type="inferred from homology"/>
<dbReference type="GO" id="GO:0016020">
    <property type="term" value="C:membrane"/>
    <property type="evidence" value="ECO:0007669"/>
    <property type="project" value="UniProtKB-SubCell"/>
</dbReference>
<evidence type="ECO:0000256" key="6">
    <source>
        <dbReference type="SAM" id="Phobius"/>
    </source>
</evidence>
<dbReference type="GO" id="GO:0042937">
    <property type="term" value="F:tripeptide transmembrane transporter activity"/>
    <property type="evidence" value="ECO:0007669"/>
    <property type="project" value="InterPro"/>
</dbReference>
<dbReference type="InterPro" id="IPR000109">
    <property type="entry name" value="POT_fam"/>
</dbReference>
<organism evidence="7 8">
    <name type="scientific">Linum tenue</name>
    <dbReference type="NCBI Taxonomy" id="586396"/>
    <lineage>
        <taxon>Eukaryota</taxon>
        <taxon>Viridiplantae</taxon>
        <taxon>Streptophyta</taxon>
        <taxon>Embryophyta</taxon>
        <taxon>Tracheophyta</taxon>
        <taxon>Spermatophyta</taxon>
        <taxon>Magnoliopsida</taxon>
        <taxon>eudicotyledons</taxon>
        <taxon>Gunneridae</taxon>
        <taxon>Pentapetalae</taxon>
        <taxon>rosids</taxon>
        <taxon>fabids</taxon>
        <taxon>Malpighiales</taxon>
        <taxon>Linaceae</taxon>
        <taxon>Linum</taxon>
    </lineage>
</organism>
<dbReference type="InterPro" id="IPR044739">
    <property type="entry name" value="NRT1/PTR"/>
</dbReference>
<reference evidence="7" key="1">
    <citation type="submission" date="2022-08" db="EMBL/GenBank/DDBJ databases">
        <authorList>
            <person name="Gutierrez-Valencia J."/>
        </authorList>
    </citation>
    <scope>NUCLEOTIDE SEQUENCE</scope>
</reference>
<dbReference type="EMBL" id="CAMGYJ010000006">
    <property type="protein sequence ID" value="CAI0434569.1"/>
    <property type="molecule type" value="Genomic_DNA"/>
</dbReference>
<feature type="transmembrane region" description="Helical" evidence="6">
    <location>
        <begin position="76"/>
        <end position="94"/>
    </location>
</feature>
<feature type="transmembrane region" description="Helical" evidence="6">
    <location>
        <begin position="219"/>
        <end position="239"/>
    </location>
</feature>
<feature type="transmembrane region" description="Helical" evidence="6">
    <location>
        <begin position="335"/>
        <end position="353"/>
    </location>
</feature>
<keyword evidence="4 6" id="KW-1133">Transmembrane helix</keyword>
<dbReference type="CDD" id="cd17417">
    <property type="entry name" value="MFS_NPF5"/>
    <property type="match status" value="1"/>
</dbReference>
<dbReference type="GO" id="GO:0071916">
    <property type="term" value="F:dipeptide transmembrane transporter activity"/>
    <property type="evidence" value="ECO:0007669"/>
    <property type="project" value="InterPro"/>
</dbReference>
<evidence type="ECO:0000256" key="5">
    <source>
        <dbReference type="ARBA" id="ARBA00023136"/>
    </source>
</evidence>
<dbReference type="Pfam" id="PF00854">
    <property type="entry name" value="PTR2"/>
    <property type="match status" value="1"/>
</dbReference>
<dbReference type="PANTHER" id="PTHR11654">
    <property type="entry name" value="OLIGOPEPTIDE TRANSPORTER-RELATED"/>
    <property type="match status" value="1"/>
</dbReference>